<dbReference type="RefSeq" id="WP_102907370.1">
    <property type="nucleotide sequence ID" value="NZ_POUC01000009.1"/>
</dbReference>
<evidence type="ECO:0000256" key="1">
    <source>
        <dbReference type="SAM" id="SignalP"/>
    </source>
</evidence>
<proteinExistence type="predicted"/>
<protein>
    <recommendedName>
        <fullName evidence="4">Peptidase inhibitor family I36</fullName>
    </recommendedName>
</protein>
<evidence type="ECO:0000313" key="3">
    <source>
        <dbReference type="Proteomes" id="UP000235943"/>
    </source>
</evidence>
<keyword evidence="3" id="KW-1185">Reference proteome</keyword>
<dbReference type="Proteomes" id="UP000235943">
    <property type="component" value="Unassembled WGS sequence"/>
</dbReference>
<keyword evidence="1" id="KW-0732">Signal</keyword>
<evidence type="ECO:0008006" key="4">
    <source>
        <dbReference type="Google" id="ProtNLM"/>
    </source>
</evidence>
<organism evidence="2 3">
    <name type="scientific">Streptomyces cahuitamycinicus</name>
    <dbReference type="NCBI Taxonomy" id="2070367"/>
    <lineage>
        <taxon>Bacteria</taxon>
        <taxon>Bacillati</taxon>
        <taxon>Actinomycetota</taxon>
        <taxon>Actinomycetes</taxon>
        <taxon>Kitasatosporales</taxon>
        <taxon>Streptomycetaceae</taxon>
        <taxon>Streptomyces</taxon>
    </lineage>
</organism>
<name>A0A2N8TXD9_9ACTN</name>
<feature type="signal peptide" evidence="1">
    <location>
        <begin position="1"/>
        <end position="36"/>
    </location>
</feature>
<accession>A0A2N8TXD9</accession>
<comment type="caution">
    <text evidence="2">The sequence shown here is derived from an EMBL/GenBank/DDBJ whole genome shotgun (WGS) entry which is preliminary data.</text>
</comment>
<sequence length="145" mass="14967">MRLSVRRNSRANPLLAVLAVSAAAVTALAVPSSASAAPAAPAAPAAVDCASGHICFWTGANFTGSKCSWDVADPDWQSGSIRCSWAATTNVKSVWNAGTSSSSGVAYYRGANYSDRVGCTRQQHGGNLAGTYKVRSHRWISGSCG</sequence>
<dbReference type="OrthoDB" id="3700467at2"/>
<gene>
    <name evidence="2" type="ORF">C1J00_02435</name>
</gene>
<dbReference type="AlphaFoldDB" id="A0A2N8TXD9"/>
<reference evidence="2 3" key="1">
    <citation type="submission" date="2018-01" db="EMBL/GenBank/DDBJ databases">
        <title>Draft genome sequence of Streptomyces sp. 13K301.</title>
        <authorList>
            <person name="Sahin N."/>
            <person name="Saygin H."/>
            <person name="Ay H."/>
        </authorList>
    </citation>
    <scope>NUCLEOTIDE SEQUENCE [LARGE SCALE GENOMIC DNA]</scope>
    <source>
        <strain evidence="2 3">13K301</strain>
    </source>
</reference>
<dbReference type="Pfam" id="PF03995">
    <property type="entry name" value="Inhibitor_I36"/>
    <property type="match status" value="1"/>
</dbReference>
<evidence type="ECO:0000313" key="2">
    <source>
        <dbReference type="EMBL" id="PNG23677.1"/>
    </source>
</evidence>
<feature type="chain" id="PRO_5014653728" description="Peptidase inhibitor family I36" evidence="1">
    <location>
        <begin position="37"/>
        <end position="145"/>
    </location>
</feature>
<dbReference type="EMBL" id="POUC01000009">
    <property type="protein sequence ID" value="PNG23677.1"/>
    <property type="molecule type" value="Genomic_DNA"/>
</dbReference>